<dbReference type="InterPro" id="IPR051450">
    <property type="entry name" value="Gfo/Idh/MocA_Oxidoreductases"/>
</dbReference>
<dbReference type="Pfam" id="PF01408">
    <property type="entry name" value="GFO_IDH_MocA"/>
    <property type="match status" value="1"/>
</dbReference>
<sequence length="457" mass="52426">MNHQKNSSSRRAFLKNAGILTTSSIFLSPIAQALSLREDPTKKLRIALVGTGIRGTSMFGKSLMEEYPNDIEFVGLSDINEGRLAYGKSYIGADCPTFVNFDQMMKEVKPDTLIVTTVDSTHHEFIIKGLEYGAHVITEKPMTTDEVKCQAILDAERKTGKKVIVTFNYRYSPHRQKIYELIHSGEIGTVTSVDFHWYLDTNHGASYFRRWHGYRDKGGTLLVHKSTHHFDLLNWWLDSDPEEVFAYGKLEFYGKNGPFRHSNCRPCPHKGKCDFYWDITQSERLMDLYVDNEEYDGYLRDGCVYREDIDIYDKMAVQIKYMNDVQVSYSLTTYSPYEGYRIAFNGTEGRLEAWIKERQPWEEPKQDELRLTKNFDGTQVITIPHQEGGHGGGDTRLKDKLFKDPNMPDPWHQSAGTRDGAMSILIGIAARKSIEMQKPIKVADLVDIELQAKRPKS</sequence>
<dbReference type="SUPFAM" id="SSF51735">
    <property type="entry name" value="NAD(P)-binding Rossmann-fold domains"/>
    <property type="match status" value="1"/>
</dbReference>
<evidence type="ECO:0000313" key="4">
    <source>
        <dbReference type="Proteomes" id="UP001589654"/>
    </source>
</evidence>
<evidence type="ECO:0000313" key="3">
    <source>
        <dbReference type="EMBL" id="MFB9213148.1"/>
    </source>
</evidence>
<dbReference type="PANTHER" id="PTHR43377">
    <property type="entry name" value="BILIVERDIN REDUCTASE A"/>
    <property type="match status" value="1"/>
</dbReference>
<organism evidence="3 4">
    <name type="scientific">Echinicola jeungdonensis</name>
    <dbReference type="NCBI Taxonomy" id="709343"/>
    <lineage>
        <taxon>Bacteria</taxon>
        <taxon>Pseudomonadati</taxon>
        <taxon>Bacteroidota</taxon>
        <taxon>Cytophagia</taxon>
        <taxon>Cytophagales</taxon>
        <taxon>Cyclobacteriaceae</taxon>
        <taxon>Echinicola</taxon>
    </lineage>
</organism>
<proteinExistence type="predicted"/>
<dbReference type="Gene3D" id="3.30.360.10">
    <property type="entry name" value="Dihydrodipicolinate Reductase, domain 2"/>
    <property type="match status" value="1"/>
</dbReference>
<accession>A0ABV5J8I8</accession>
<dbReference type="PROSITE" id="PS51318">
    <property type="entry name" value="TAT"/>
    <property type="match status" value="1"/>
</dbReference>
<dbReference type="InterPro" id="IPR036291">
    <property type="entry name" value="NAD(P)-bd_dom_sf"/>
</dbReference>
<feature type="domain" description="Gfo/Idh/MocA-like oxidoreductase C-terminal" evidence="2">
    <location>
        <begin position="180"/>
        <end position="442"/>
    </location>
</feature>
<comment type="caution">
    <text evidence="3">The sequence shown here is derived from an EMBL/GenBank/DDBJ whole genome shotgun (WGS) entry which is preliminary data.</text>
</comment>
<evidence type="ECO:0000259" key="2">
    <source>
        <dbReference type="Pfam" id="PF02894"/>
    </source>
</evidence>
<dbReference type="Gene3D" id="3.40.50.720">
    <property type="entry name" value="NAD(P)-binding Rossmann-like Domain"/>
    <property type="match status" value="1"/>
</dbReference>
<dbReference type="Pfam" id="PF02894">
    <property type="entry name" value="GFO_IDH_MocA_C"/>
    <property type="match status" value="1"/>
</dbReference>
<dbReference type="EMBL" id="JBHMEW010000066">
    <property type="protein sequence ID" value="MFB9213148.1"/>
    <property type="molecule type" value="Genomic_DNA"/>
</dbReference>
<reference evidence="3 4" key="1">
    <citation type="submission" date="2024-09" db="EMBL/GenBank/DDBJ databases">
        <authorList>
            <person name="Sun Q."/>
            <person name="Mori K."/>
        </authorList>
    </citation>
    <scope>NUCLEOTIDE SEQUENCE [LARGE SCALE GENOMIC DNA]</scope>
    <source>
        <strain evidence="3 4">CECT 7682</strain>
    </source>
</reference>
<dbReference type="PANTHER" id="PTHR43377:SF2">
    <property type="entry name" value="BINDING ROSSMANN FOLD OXIDOREDUCTASE, PUTATIVE (AFU_ORTHOLOGUE AFUA_4G00560)-RELATED"/>
    <property type="match status" value="1"/>
</dbReference>
<protein>
    <submittedName>
        <fullName evidence="3">Gfo/Idh/MocA family protein</fullName>
    </submittedName>
</protein>
<keyword evidence="4" id="KW-1185">Reference proteome</keyword>
<dbReference type="Proteomes" id="UP001589654">
    <property type="component" value="Unassembled WGS sequence"/>
</dbReference>
<dbReference type="RefSeq" id="WP_290247820.1">
    <property type="nucleotide sequence ID" value="NZ_JAUFQT010000001.1"/>
</dbReference>
<name>A0ABV5J8I8_9BACT</name>
<dbReference type="InterPro" id="IPR000683">
    <property type="entry name" value="Gfo/Idh/MocA-like_OxRdtase_N"/>
</dbReference>
<dbReference type="InterPro" id="IPR006311">
    <property type="entry name" value="TAT_signal"/>
</dbReference>
<gene>
    <name evidence="3" type="ORF">ACFFUR_15125</name>
</gene>
<evidence type="ECO:0000259" key="1">
    <source>
        <dbReference type="Pfam" id="PF01408"/>
    </source>
</evidence>
<feature type="domain" description="Gfo/Idh/MocA-like oxidoreductase N-terminal" evidence="1">
    <location>
        <begin position="44"/>
        <end position="167"/>
    </location>
</feature>
<dbReference type="SUPFAM" id="SSF55347">
    <property type="entry name" value="Glyceraldehyde-3-phosphate dehydrogenase-like, C-terminal domain"/>
    <property type="match status" value="1"/>
</dbReference>
<dbReference type="InterPro" id="IPR004104">
    <property type="entry name" value="Gfo/Idh/MocA-like_OxRdtase_C"/>
</dbReference>